<proteinExistence type="predicted"/>
<dbReference type="AlphaFoldDB" id="A0A1G8GH37"/>
<accession>A0A1G8GH37</accession>
<dbReference type="Proteomes" id="UP000198656">
    <property type="component" value="Unassembled WGS sequence"/>
</dbReference>
<dbReference type="GO" id="GO:0005975">
    <property type="term" value="P:carbohydrate metabolic process"/>
    <property type="evidence" value="ECO:0007669"/>
    <property type="project" value="InterPro"/>
</dbReference>
<dbReference type="InterPro" id="IPR051398">
    <property type="entry name" value="Polysacch_Deacetylase"/>
</dbReference>
<comment type="subcellular location">
    <subcellularLocation>
        <location evidence="1">Secreted</location>
    </subcellularLocation>
</comment>
<feature type="domain" description="NodB homology" evidence="3">
    <location>
        <begin position="121"/>
        <end position="282"/>
    </location>
</feature>
<evidence type="ECO:0000256" key="2">
    <source>
        <dbReference type="ARBA" id="ARBA00022729"/>
    </source>
</evidence>
<dbReference type="PANTHER" id="PTHR34216:SF3">
    <property type="entry name" value="POLY-BETA-1,6-N-ACETYL-D-GLUCOSAMINE N-DEACETYLASE"/>
    <property type="match status" value="1"/>
</dbReference>
<dbReference type="PROSITE" id="PS51257">
    <property type="entry name" value="PROKAR_LIPOPROTEIN"/>
    <property type="match status" value="1"/>
</dbReference>
<reference evidence="5" key="1">
    <citation type="submission" date="2016-10" db="EMBL/GenBank/DDBJ databases">
        <authorList>
            <person name="Varghese N."/>
            <person name="Submissions S."/>
        </authorList>
    </citation>
    <scope>NUCLEOTIDE SEQUENCE [LARGE SCALE GENOMIC DNA]</scope>
    <source>
        <strain evidence="5">DSM 8344</strain>
    </source>
</reference>
<organism evidence="4 5">
    <name type="scientific">Desulfosporosinus hippei DSM 8344</name>
    <dbReference type="NCBI Taxonomy" id="1121419"/>
    <lineage>
        <taxon>Bacteria</taxon>
        <taxon>Bacillati</taxon>
        <taxon>Bacillota</taxon>
        <taxon>Clostridia</taxon>
        <taxon>Eubacteriales</taxon>
        <taxon>Desulfitobacteriaceae</taxon>
        <taxon>Desulfosporosinus</taxon>
    </lineage>
</organism>
<gene>
    <name evidence="4" type="ORF">SAMN05443529_12262</name>
</gene>
<dbReference type="GO" id="GO:0005576">
    <property type="term" value="C:extracellular region"/>
    <property type="evidence" value="ECO:0007669"/>
    <property type="project" value="UniProtKB-SubCell"/>
</dbReference>
<name>A0A1G8GH37_9FIRM</name>
<dbReference type="InterPro" id="IPR002509">
    <property type="entry name" value="NODB_dom"/>
</dbReference>
<evidence type="ECO:0000313" key="5">
    <source>
        <dbReference type="Proteomes" id="UP000198656"/>
    </source>
</evidence>
<evidence type="ECO:0000313" key="4">
    <source>
        <dbReference type="EMBL" id="SDH93729.1"/>
    </source>
</evidence>
<keyword evidence="2" id="KW-0732">Signal</keyword>
<sequence>MSKIVKKLLLVVLFLIGLGISGCSDEKASNVTSQSTLSLDEPSLAKIESSNITAKVQALQEVQQIPVLYYHSIMLEEGNEVRMPPEQFEAQMSYMRDKGYESVSLNELYNAFYNNEILPPKPFVITFDDGYGDNYTNAFPIVKKYGFTATVFMVSSYIDGEGFLSWAQLRELVANEWEVAGHTVSHPYLSQCDRKVLYNELLSSKEALEKGLGLPVRFFAYPYGDVTGDVEQAVKDTGYVMAFTTKRGWFDPSLDKWHQKRVYCFANMGLNEFSRRLQDSNY</sequence>
<dbReference type="EMBL" id="FNCP01000022">
    <property type="protein sequence ID" value="SDH93729.1"/>
    <property type="molecule type" value="Genomic_DNA"/>
</dbReference>
<dbReference type="InterPro" id="IPR011330">
    <property type="entry name" value="Glyco_hydro/deAcase_b/a-brl"/>
</dbReference>
<protein>
    <submittedName>
        <fullName evidence="4">Polysaccharide deacetylase</fullName>
    </submittedName>
</protein>
<keyword evidence="5" id="KW-1185">Reference proteome</keyword>
<dbReference type="Gene3D" id="3.20.20.370">
    <property type="entry name" value="Glycoside hydrolase/deacetylase"/>
    <property type="match status" value="1"/>
</dbReference>
<dbReference type="Pfam" id="PF01522">
    <property type="entry name" value="Polysacc_deac_1"/>
    <property type="match status" value="1"/>
</dbReference>
<dbReference type="PROSITE" id="PS51677">
    <property type="entry name" value="NODB"/>
    <property type="match status" value="1"/>
</dbReference>
<dbReference type="OrthoDB" id="9778320at2"/>
<dbReference type="CDD" id="cd10918">
    <property type="entry name" value="CE4_NodB_like_5s_6s"/>
    <property type="match status" value="1"/>
</dbReference>
<evidence type="ECO:0000256" key="1">
    <source>
        <dbReference type="ARBA" id="ARBA00004613"/>
    </source>
</evidence>
<dbReference type="SUPFAM" id="SSF88713">
    <property type="entry name" value="Glycoside hydrolase/deacetylase"/>
    <property type="match status" value="1"/>
</dbReference>
<dbReference type="STRING" id="1121419.SAMN05443529_12262"/>
<dbReference type="PANTHER" id="PTHR34216">
    <property type="match status" value="1"/>
</dbReference>
<evidence type="ECO:0000259" key="3">
    <source>
        <dbReference type="PROSITE" id="PS51677"/>
    </source>
</evidence>
<dbReference type="GO" id="GO:0016810">
    <property type="term" value="F:hydrolase activity, acting on carbon-nitrogen (but not peptide) bonds"/>
    <property type="evidence" value="ECO:0007669"/>
    <property type="project" value="InterPro"/>
</dbReference>